<dbReference type="GO" id="GO:0003700">
    <property type="term" value="F:DNA-binding transcription factor activity"/>
    <property type="evidence" value="ECO:0007669"/>
    <property type="project" value="InterPro"/>
</dbReference>
<evidence type="ECO:0000259" key="4">
    <source>
        <dbReference type="PROSITE" id="PS50113"/>
    </source>
</evidence>
<proteinExistence type="evidence at transcript level"/>
<dbReference type="AlphaFoldDB" id="A0A126X0X9"/>
<name>A0A126X0X9_9PHAE</name>
<dbReference type="InterPro" id="IPR000014">
    <property type="entry name" value="PAS"/>
</dbReference>
<protein>
    <submittedName>
        <fullName evidence="6">Putative LOV domain-containing protein</fullName>
    </submittedName>
</protein>
<dbReference type="PROSITE" id="PS50217">
    <property type="entry name" value="BZIP"/>
    <property type="match status" value="1"/>
</dbReference>
<dbReference type="Pfam" id="PF07716">
    <property type="entry name" value="bZIP_2"/>
    <property type="match status" value="1"/>
</dbReference>
<dbReference type="InterPro" id="IPR004827">
    <property type="entry name" value="bZIP"/>
</dbReference>
<dbReference type="InterPro" id="IPR001610">
    <property type="entry name" value="PAC"/>
</dbReference>
<dbReference type="Gene3D" id="1.20.5.170">
    <property type="match status" value="1"/>
</dbReference>
<sequence>MSEQQKLERRERNREHAKRSRIRKKFMLECLQEQLLAMRKQNLALRQVVKEHMPDEAAAVFEKCINEKALVLSGKGTGSAQPILSDDEEETKEPNCLLLEPDFQLMQALMASQQNFTISDPSMPDNPIVYASQGFLTLTGYTIQNVIGRNCRFLQGPGTDPRAIDIIRRGVAEGRDTSVCLMNYKADGTPFWNQFFVAALRDDTGKIVNFVGVQGEVQEEGHDRDFHERLRKIPLPDELMKDDNDDGGDEM</sequence>
<dbReference type="CDD" id="cd14809">
    <property type="entry name" value="bZIP_AUREO-like"/>
    <property type="match status" value="1"/>
</dbReference>
<dbReference type="CDD" id="cd00130">
    <property type="entry name" value="PAS"/>
    <property type="match status" value="1"/>
</dbReference>
<dbReference type="SUPFAM" id="SSF55785">
    <property type="entry name" value="PYP-like sensor domain (PAS domain)"/>
    <property type="match status" value="1"/>
</dbReference>
<dbReference type="PANTHER" id="PTHR47429">
    <property type="entry name" value="PROTEIN TWIN LOV 1"/>
    <property type="match status" value="1"/>
</dbReference>
<dbReference type="EMBL" id="KU700647">
    <property type="protein sequence ID" value="AML78387.1"/>
    <property type="molecule type" value="mRNA"/>
</dbReference>
<dbReference type="SMART" id="SM00086">
    <property type="entry name" value="PAC"/>
    <property type="match status" value="1"/>
</dbReference>
<dbReference type="InterPro" id="IPR046347">
    <property type="entry name" value="bZIP_sf"/>
</dbReference>
<evidence type="ECO:0000256" key="2">
    <source>
        <dbReference type="ARBA" id="ARBA00022643"/>
    </source>
</evidence>
<dbReference type="PROSITE" id="PS50113">
    <property type="entry name" value="PAC"/>
    <property type="match status" value="1"/>
</dbReference>
<dbReference type="PANTHER" id="PTHR47429:SF2">
    <property type="entry name" value="PROTEIN TWIN LOV 1"/>
    <property type="match status" value="1"/>
</dbReference>
<feature type="domain" description="BZIP" evidence="5">
    <location>
        <begin position="3"/>
        <end position="51"/>
    </location>
</feature>
<dbReference type="Gene3D" id="3.30.450.20">
    <property type="entry name" value="PAS domain"/>
    <property type="match status" value="1"/>
</dbReference>
<evidence type="ECO:0000313" key="6">
    <source>
        <dbReference type="EMBL" id="AML78387.1"/>
    </source>
</evidence>
<keyword evidence="2" id="KW-0288">FMN</keyword>
<keyword evidence="3" id="KW-0157">Chromophore</keyword>
<dbReference type="GO" id="GO:0005634">
    <property type="term" value="C:nucleus"/>
    <property type="evidence" value="ECO:0007669"/>
    <property type="project" value="TreeGrafter"/>
</dbReference>
<organism evidence="6">
    <name type="scientific">Colpomenia sinuosa</name>
    <dbReference type="NCBI Taxonomy" id="87236"/>
    <lineage>
        <taxon>Eukaryota</taxon>
        <taxon>Sar</taxon>
        <taxon>Stramenopiles</taxon>
        <taxon>Ochrophyta</taxon>
        <taxon>PX clade</taxon>
        <taxon>Phaeophyceae</taxon>
        <taxon>Ectocarpales</taxon>
        <taxon>Scytosiphonaceae</taxon>
        <taxon>Colpomenia</taxon>
    </lineage>
</organism>
<dbReference type="SUPFAM" id="SSF57959">
    <property type="entry name" value="Leucine zipper domain"/>
    <property type="match status" value="1"/>
</dbReference>
<reference evidence="6" key="1">
    <citation type="journal article" date="2016" name="Proc. Natl. Acad. Sci. U.S.A.">
        <title>Functional and topological diversity of LOV domain photoreceptors.</title>
        <authorList>
            <person name="Glantz S.T."/>
            <person name="Carpenter E.J."/>
            <person name="Melkonian M."/>
            <person name="Gardner K.H."/>
            <person name="Boyden E.S."/>
            <person name="Wong G.K."/>
            <person name="Chow B.Y."/>
        </authorList>
    </citation>
    <scope>NUCLEOTIDE SEQUENCE</scope>
    <source>
        <strain evidence="6">QLMZ_2009740</strain>
    </source>
</reference>
<evidence type="ECO:0000256" key="3">
    <source>
        <dbReference type="ARBA" id="ARBA00022991"/>
    </source>
</evidence>
<accession>A0A126X0X9</accession>
<evidence type="ECO:0000259" key="5">
    <source>
        <dbReference type="PROSITE" id="PS50217"/>
    </source>
</evidence>
<keyword evidence="1" id="KW-0285">Flavoprotein</keyword>
<dbReference type="InterPro" id="IPR000700">
    <property type="entry name" value="PAS-assoc_C"/>
</dbReference>
<dbReference type="NCBIfam" id="TIGR00229">
    <property type="entry name" value="sensory_box"/>
    <property type="match status" value="1"/>
</dbReference>
<evidence type="ECO:0000256" key="1">
    <source>
        <dbReference type="ARBA" id="ARBA00022630"/>
    </source>
</evidence>
<dbReference type="Pfam" id="PF13426">
    <property type="entry name" value="PAS_9"/>
    <property type="match status" value="1"/>
</dbReference>
<dbReference type="FunFam" id="3.30.450.20:FF:000135">
    <property type="entry name" value="Ptaureo1a lov2 domain"/>
    <property type="match status" value="1"/>
</dbReference>
<dbReference type="InterPro" id="IPR035965">
    <property type="entry name" value="PAS-like_dom_sf"/>
</dbReference>
<feature type="domain" description="PAC" evidence="4">
    <location>
        <begin position="175"/>
        <end position="229"/>
    </location>
</feature>